<sequence length="63" mass="6564">MTPKASLGTYGAGFVLPPVGCCELSQRHVLSESDECDGVELVVADLHGSRQIKFAAGDLVSCV</sequence>
<protein>
    <submittedName>
        <fullName evidence="1">Uncharacterized protein</fullName>
    </submittedName>
</protein>
<evidence type="ECO:0000313" key="1">
    <source>
        <dbReference type="EMBL" id="ANW02699.1"/>
    </source>
</evidence>
<dbReference type="Proteomes" id="UP000092839">
    <property type="component" value="Chromosome"/>
</dbReference>
<organism evidence="1 2">
    <name type="scientific">Bradyrhizobium icense</name>
    <dbReference type="NCBI Taxonomy" id="1274631"/>
    <lineage>
        <taxon>Bacteria</taxon>
        <taxon>Pseudomonadati</taxon>
        <taxon>Pseudomonadota</taxon>
        <taxon>Alphaproteobacteria</taxon>
        <taxon>Hyphomicrobiales</taxon>
        <taxon>Nitrobacteraceae</taxon>
        <taxon>Bradyrhizobium</taxon>
    </lineage>
</organism>
<name>A0A1B1UIU0_9BRAD</name>
<proteinExistence type="predicted"/>
<dbReference type="EMBL" id="CP016428">
    <property type="protein sequence ID" value="ANW02699.1"/>
    <property type="molecule type" value="Genomic_DNA"/>
</dbReference>
<dbReference type="AlphaFoldDB" id="A0A1B1UIU0"/>
<keyword evidence="2" id="KW-1185">Reference proteome</keyword>
<dbReference type="KEGG" id="bic:LMTR13_23560"/>
<accession>A0A1B1UIU0</accession>
<reference evidence="1 2" key="1">
    <citation type="submission" date="2016-07" db="EMBL/GenBank/DDBJ databases">
        <title>Complete genome sequence of Bradyrhizobium icense LMTR 13T, a potential inoculant strain isolated from lima bean (Phaseolus lunatus) in Peru.</title>
        <authorList>
            <person name="Ormeno-Orrillo E."/>
            <person name="Duran D."/>
            <person name="Rogel M.A."/>
            <person name="Rey L."/>
            <person name="Imperial J."/>
            <person name="Ruiz-Argueso T."/>
            <person name="Martinez-Romero E."/>
        </authorList>
    </citation>
    <scope>NUCLEOTIDE SEQUENCE [LARGE SCALE GENOMIC DNA]</scope>
    <source>
        <strain evidence="1 2">LMTR 13</strain>
    </source>
</reference>
<dbReference type="STRING" id="1274631.LMTR13_23560"/>
<evidence type="ECO:0000313" key="2">
    <source>
        <dbReference type="Proteomes" id="UP000092839"/>
    </source>
</evidence>
<gene>
    <name evidence="1" type="ORF">LMTR13_23560</name>
</gene>